<keyword evidence="3" id="KW-1185">Reference proteome</keyword>
<name>A0ABU2LJK4_9ACTN</name>
<dbReference type="SMART" id="SM00849">
    <property type="entry name" value="Lactamase_B"/>
    <property type="match status" value="1"/>
</dbReference>
<dbReference type="EMBL" id="JAVREM010000003">
    <property type="protein sequence ID" value="MDT0317766.1"/>
    <property type="molecule type" value="Genomic_DNA"/>
</dbReference>
<organism evidence="2 3">
    <name type="scientific">Streptomyces millisiae</name>
    <dbReference type="NCBI Taxonomy" id="3075542"/>
    <lineage>
        <taxon>Bacteria</taxon>
        <taxon>Bacillati</taxon>
        <taxon>Actinomycetota</taxon>
        <taxon>Actinomycetes</taxon>
        <taxon>Kitasatosporales</taxon>
        <taxon>Streptomycetaceae</taxon>
        <taxon>Streptomyces</taxon>
    </lineage>
</organism>
<proteinExistence type="predicted"/>
<evidence type="ECO:0000313" key="3">
    <source>
        <dbReference type="Proteomes" id="UP001183420"/>
    </source>
</evidence>
<dbReference type="SUPFAM" id="SSF56281">
    <property type="entry name" value="Metallo-hydrolase/oxidoreductase"/>
    <property type="match status" value="1"/>
</dbReference>
<accession>A0ABU2LJK4</accession>
<evidence type="ECO:0000313" key="2">
    <source>
        <dbReference type="EMBL" id="MDT0317766.1"/>
    </source>
</evidence>
<comment type="caution">
    <text evidence="2">The sequence shown here is derived from an EMBL/GenBank/DDBJ whole genome shotgun (WGS) entry which is preliminary data.</text>
</comment>
<feature type="domain" description="Metallo-beta-lactamase" evidence="1">
    <location>
        <begin position="15"/>
        <end position="224"/>
    </location>
</feature>
<dbReference type="InterPro" id="IPR001279">
    <property type="entry name" value="Metallo-B-lactamas"/>
</dbReference>
<dbReference type="RefSeq" id="WP_311596103.1">
    <property type="nucleotide sequence ID" value="NZ_JAVREM010000003.1"/>
</dbReference>
<dbReference type="Gene3D" id="3.60.15.10">
    <property type="entry name" value="Ribonuclease Z/Hydroxyacylglutathione hydrolase-like"/>
    <property type="match status" value="1"/>
</dbReference>
<dbReference type="Proteomes" id="UP001183420">
    <property type="component" value="Unassembled WGS sequence"/>
</dbReference>
<dbReference type="CDD" id="cd07721">
    <property type="entry name" value="yflN-like_MBL-fold"/>
    <property type="match status" value="1"/>
</dbReference>
<protein>
    <submittedName>
        <fullName evidence="2">MBL fold metallo-hydrolase</fullName>
    </submittedName>
</protein>
<dbReference type="PANTHER" id="PTHR42951">
    <property type="entry name" value="METALLO-BETA-LACTAMASE DOMAIN-CONTAINING"/>
    <property type="match status" value="1"/>
</dbReference>
<dbReference type="PANTHER" id="PTHR42951:SF14">
    <property type="entry name" value="METALLO-BETA-LACTAMASE SUPERFAMILY PROTEIN"/>
    <property type="match status" value="1"/>
</dbReference>
<reference evidence="3" key="1">
    <citation type="submission" date="2023-07" db="EMBL/GenBank/DDBJ databases">
        <title>30 novel species of actinomycetes from the DSMZ collection.</title>
        <authorList>
            <person name="Nouioui I."/>
        </authorList>
    </citation>
    <scope>NUCLEOTIDE SEQUENCE [LARGE SCALE GENOMIC DNA]</scope>
    <source>
        <strain evidence="3">DSM 44918</strain>
    </source>
</reference>
<evidence type="ECO:0000259" key="1">
    <source>
        <dbReference type="SMART" id="SM00849"/>
    </source>
</evidence>
<dbReference type="Pfam" id="PF00753">
    <property type="entry name" value="Lactamase_B"/>
    <property type="match status" value="1"/>
</dbReference>
<dbReference type="InterPro" id="IPR050855">
    <property type="entry name" value="NDM-1-like"/>
</dbReference>
<dbReference type="InterPro" id="IPR036866">
    <property type="entry name" value="RibonucZ/Hydroxyglut_hydro"/>
</dbReference>
<sequence length="248" mass="26521">MRRIDAHTYVVAGSDVNWVIVRDGGAATLIDTGYPHDHDRVLASLAAVGVAPEEVVAVLVTHAHVDHLGAAERLRSRYGTPVLTHPEEVPHARRDFLDQVTLGAIAARAWRPAVLSWAVRAVRAGATVDVPVAEPRPFPRPGRLDLPGRPLPVHTPGHTRGHCSYLLPDSGVLVSGDALVTAHPTSRARGPQLLPGMFHADRDRALRSLAVIEALDSEWLLPGHGPALRISARAAVARARATSRPPGL</sequence>
<gene>
    <name evidence="2" type="ORF">RNC47_05340</name>
</gene>